<dbReference type="InterPro" id="IPR058627">
    <property type="entry name" value="MdtA-like_C"/>
</dbReference>
<comment type="subcellular location">
    <subcellularLocation>
        <location evidence="1">Cell envelope</location>
    </subcellularLocation>
</comment>
<dbReference type="Proteomes" id="UP000320443">
    <property type="component" value="Unassembled WGS sequence"/>
</dbReference>
<dbReference type="InterPro" id="IPR058636">
    <property type="entry name" value="Beta-barrel_YknX"/>
</dbReference>
<protein>
    <submittedName>
        <fullName evidence="7">HlyD family efflux transporter periplasmic adaptor subunit</fullName>
    </submittedName>
</protein>
<comment type="caution">
    <text evidence="7">The sequence shown here is derived from an EMBL/GenBank/DDBJ whole genome shotgun (WGS) entry which is preliminary data.</text>
</comment>
<evidence type="ECO:0000259" key="5">
    <source>
        <dbReference type="Pfam" id="PF25967"/>
    </source>
</evidence>
<feature type="region of interest" description="Disordered" evidence="4">
    <location>
        <begin position="514"/>
        <end position="536"/>
    </location>
</feature>
<dbReference type="GO" id="GO:0030313">
    <property type="term" value="C:cell envelope"/>
    <property type="evidence" value="ECO:0007669"/>
    <property type="project" value="UniProtKB-SubCell"/>
</dbReference>
<evidence type="ECO:0000259" key="6">
    <source>
        <dbReference type="Pfam" id="PF25990"/>
    </source>
</evidence>
<dbReference type="PANTHER" id="PTHR32347">
    <property type="entry name" value="EFFLUX SYSTEM COMPONENT YKNX-RELATED"/>
    <property type="match status" value="1"/>
</dbReference>
<evidence type="ECO:0000256" key="3">
    <source>
        <dbReference type="SAM" id="Coils"/>
    </source>
</evidence>
<dbReference type="Gene3D" id="2.40.50.100">
    <property type="match status" value="1"/>
</dbReference>
<dbReference type="AlphaFoldDB" id="A0A553FR96"/>
<proteinExistence type="predicted"/>
<keyword evidence="8" id="KW-1185">Reference proteome</keyword>
<evidence type="ECO:0000256" key="4">
    <source>
        <dbReference type="SAM" id="MobiDB-lite"/>
    </source>
</evidence>
<feature type="domain" description="YknX-like beta-barrel" evidence="6">
    <location>
        <begin position="360"/>
        <end position="449"/>
    </location>
</feature>
<dbReference type="RefSeq" id="WP_144013888.1">
    <property type="nucleotide sequence ID" value="NZ_VKDK01000021.1"/>
</dbReference>
<feature type="domain" description="Multidrug resistance protein MdtA-like C-terminal permuted SH3" evidence="5">
    <location>
        <begin position="456"/>
        <end position="510"/>
    </location>
</feature>
<name>A0A553FR96_9CORY</name>
<accession>A0A553FR96</accession>
<dbReference type="Pfam" id="PF25990">
    <property type="entry name" value="Beta-barrel_YknX"/>
    <property type="match status" value="1"/>
</dbReference>
<dbReference type="InterPro" id="IPR050465">
    <property type="entry name" value="UPF0194_transport"/>
</dbReference>
<evidence type="ECO:0000256" key="1">
    <source>
        <dbReference type="ARBA" id="ARBA00004196"/>
    </source>
</evidence>
<feature type="region of interest" description="Disordered" evidence="4">
    <location>
        <begin position="403"/>
        <end position="428"/>
    </location>
</feature>
<dbReference type="Gene3D" id="2.40.420.20">
    <property type="match status" value="1"/>
</dbReference>
<evidence type="ECO:0000313" key="7">
    <source>
        <dbReference type="EMBL" id="TRX59776.1"/>
    </source>
</evidence>
<dbReference type="Pfam" id="PF25967">
    <property type="entry name" value="RND-MFP_C"/>
    <property type="match status" value="1"/>
</dbReference>
<dbReference type="PANTHER" id="PTHR32347:SF14">
    <property type="entry name" value="EFFLUX SYSTEM COMPONENT YKNX-RELATED"/>
    <property type="match status" value="1"/>
</dbReference>
<evidence type="ECO:0000256" key="2">
    <source>
        <dbReference type="ARBA" id="ARBA00023054"/>
    </source>
</evidence>
<keyword evidence="2 3" id="KW-0175">Coiled coil</keyword>
<evidence type="ECO:0000313" key="8">
    <source>
        <dbReference type="Proteomes" id="UP000320443"/>
    </source>
</evidence>
<feature type="region of interest" description="Disordered" evidence="4">
    <location>
        <begin position="94"/>
        <end position="115"/>
    </location>
</feature>
<gene>
    <name evidence="7" type="ORF">FNY97_10800</name>
</gene>
<dbReference type="Gene3D" id="2.40.30.170">
    <property type="match status" value="1"/>
</dbReference>
<organism evidence="7 8">
    <name type="scientific">Corynebacterium hiratae</name>
    <dbReference type="NCBI Taxonomy" id="3139423"/>
    <lineage>
        <taxon>Bacteria</taxon>
        <taxon>Bacillati</taxon>
        <taxon>Actinomycetota</taxon>
        <taxon>Actinomycetes</taxon>
        <taxon>Mycobacteriales</taxon>
        <taxon>Corynebacteriaceae</taxon>
        <taxon>Corynebacterium</taxon>
    </lineage>
</organism>
<reference evidence="7 8" key="1">
    <citation type="submission" date="2019-07" db="EMBL/GenBank/DDBJ databases">
        <title>Draft genome of C. aurimucosum strain 2274.</title>
        <authorList>
            <person name="Pacheco L.G.C."/>
            <person name="Aguiar E.R.G.R."/>
            <person name="Santos C.S."/>
            <person name="Rocha D.J.P.G."/>
            <person name="Sant'Anna L.O."/>
            <person name="Mattos-Guaraldi A.L."/>
            <person name="Santos L.S."/>
        </authorList>
    </citation>
    <scope>NUCLEOTIDE SEQUENCE [LARGE SCALE GENOMIC DNA]</scope>
    <source>
        <strain evidence="7 8">2274</strain>
    </source>
</reference>
<dbReference type="EMBL" id="VKDK01000021">
    <property type="protein sequence ID" value="TRX59776.1"/>
    <property type="molecule type" value="Genomic_DNA"/>
</dbReference>
<feature type="compositionally biased region" description="Basic and acidic residues" evidence="4">
    <location>
        <begin position="96"/>
        <end position="106"/>
    </location>
</feature>
<feature type="coiled-coil region" evidence="3">
    <location>
        <begin position="115"/>
        <end position="198"/>
    </location>
</feature>
<sequence>MNKKALGITAGAIAAVLLAGGGGMYALTSGSSDIQLTATDVTKTTKEDLISSVSASGTVSAERELSLTTSLTGPIQSLDAKVGDRVEAQQLLGRMDTTETERELEAQRTSQEASKLEAVHQIEDAQLQLRQLQDSLDQGLNPEVNSAQSAVNSAQTEYAEAQRKLDDALAAKGDRPEIAEARAAVEQARSGVRDAESKSFQSALASLGTATEDPSGINTASAFLSYLDSDEAVQDSERQLKQSEESYGRVLRGIDRELGEQQRATAASYQAVADAERALQASNLAIEQQISSQSQAVNHAVESAASASANNAKENGPLEYRLSQADLRSPLAGVITAVNGEAGMPAEGPILTVADDSSLLVKSTVKEGDIARIKVGDEVSFTSPSSPGKEFKGKVTFISPTAEQPDAEAGAGGGSGKPTGSSKPEFPVHIRVDGNREGLRLGSTTKVKIITKKDKNVITVPLSAIYEEGGKKNVLVVDNGTIQAREVKVASESDFSAAISSGLKEGETVISQADTHKDMVGMSASVDGSDDAEENA</sequence>